<name>A0A0L8GBJ2_OCTBM</name>
<dbReference type="Pfam" id="PF00805">
    <property type="entry name" value="Pentapeptide"/>
    <property type="match status" value="3"/>
</dbReference>
<dbReference type="GO" id="GO:0035556">
    <property type="term" value="P:intracellular signal transduction"/>
    <property type="evidence" value="ECO:0007669"/>
    <property type="project" value="InterPro"/>
</dbReference>
<reference evidence="3" key="1">
    <citation type="submission" date="2015-07" db="EMBL/GenBank/DDBJ databases">
        <title>MeaNS - Measles Nucleotide Surveillance Program.</title>
        <authorList>
            <person name="Tran T."/>
            <person name="Druce J."/>
        </authorList>
    </citation>
    <scope>NUCLEOTIDE SEQUENCE</scope>
    <source>
        <strain evidence="3">UCB-OBI-ISO-001</strain>
        <tissue evidence="3">Gonad</tissue>
    </source>
</reference>
<dbReference type="Gene3D" id="6.10.140.750">
    <property type="match status" value="1"/>
</dbReference>
<dbReference type="InterPro" id="IPR011333">
    <property type="entry name" value="SKP1/BTB/POZ_sf"/>
</dbReference>
<dbReference type="Gene3D" id="2.160.20.80">
    <property type="entry name" value="E3 ubiquitin-protein ligase SopA"/>
    <property type="match status" value="1"/>
</dbReference>
<dbReference type="CDD" id="cd18368">
    <property type="entry name" value="BTB_POZ_KCTD9"/>
    <property type="match status" value="1"/>
</dbReference>
<dbReference type="PROSITE" id="PS50097">
    <property type="entry name" value="BTB"/>
    <property type="match status" value="1"/>
</dbReference>
<dbReference type="PANTHER" id="PTHR14136">
    <property type="entry name" value="BTB_POZ DOMAIN-CONTAINING PROTEIN KCTD9"/>
    <property type="match status" value="1"/>
</dbReference>
<dbReference type="GO" id="GO:0051260">
    <property type="term" value="P:protein homooligomerization"/>
    <property type="evidence" value="ECO:0007669"/>
    <property type="project" value="InterPro"/>
</dbReference>
<dbReference type="InterPro" id="IPR003131">
    <property type="entry name" value="T1-type_BTB"/>
</dbReference>
<dbReference type="InterPro" id="IPR000210">
    <property type="entry name" value="BTB/POZ_dom"/>
</dbReference>
<dbReference type="AlphaFoldDB" id="A0A0L8GBJ2"/>
<dbReference type="Pfam" id="PF11834">
    <property type="entry name" value="KHA"/>
    <property type="match status" value="1"/>
</dbReference>
<dbReference type="SUPFAM" id="SSF54695">
    <property type="entry name" value="POZ domain"/>
    <property type="match status" value="1"/>
</dbReference>
<dbReference type="PROSITE" id="PS51490">
    <property type="entry name" value="KHA"/>
    <property type="match status" value="1"/>
</dbReference>
<evidence type="ECO:0008006" key="4">
    <source>
        <dbReference type="Google" id="ProtNLM"/>
    </source>
</evidence>
<feature type="domain" description="BTB" evidence="1">
    <location>
        <begin position="107"/>
        <end position="181"/>
    </location>
</feature>
<dbReference type="STRING" id="37653.A0A0L8GBJ2"/>
<dbReference type="FunFam" id="2.160.20.80:FF:000002">
    <property type="entry name" value="Potassium channel tetramerization domain-containing 9a"/>
    <property type="match status" value="1"/>
</dbReference>
<protein>
    <recommendedName>
        <fullName evidence="4">KHA domain-containing protein</fullName>
    </recommendedName>
</protein>
<dbReference type="SMART" id="SM00225">
    <property type="entry name" value="BTB"/>
    <property type="match status" value="1"/>
</dbReference>
<dbReference type="SUPFAM" id="SSF141571">
    <property type="entry name" value="Pentapeptide repeat-like"/>
    <property type="match status" value="1"/>
</dbReference>
<dbReference type="InterPro" id="IPR001646">
    <property type="entry name" value="5peptide_repeat"/>
</dbReference>
<dbReference type="InterPro" id="IPR051082">
    <property type="entry name" value="Pentapeptide-BTB/POZ_domain"/>
</dbReference>
<dbReference type="OMA" id="YACIKNA"/>
<dbReference type="InterPro" id="IPR021789">
    <property type="entry name" value="KHA_dom"/>
</dbReference>
<evidence type="ECO:0000259" key="1">
    <source>
        <dbReference type="PROSITE" id="PS50097"/>
    </source>
</evidence>
<dbReference type="Gene3D" id="3.30.710.10">
    <property type="entry name" value="Potassium Channel Kv1.1, Chain A"/>
    <property type="match status" value="1"/>
</dbReference>
<organism evidence="3">
    <name type="scientific">Octopus bimaculoides</name>
    <name type="common">California two-spotted octopus</name>
    <dbReference type="NCBI Taxonomy" id="37653"/>
    <lineage>
        <taxon>Eukaryota</taxon>
        <taxon>Metazoa</taxon>
        <taxon>Spiralia</taxon>
        <taxon>Lophotrochozoa</taxon>
        <taxon>Mollusca</taxon>
        <taxon>Cephalopoda</taxon>
        <taxon>Coleoidea</taxon>
        <taxon>Octopodiformes</taxon>
        <taxon>Octopoda</taxon>
        <taxon>Incirrata</taxon>
        <taxon>Octopodidae</taxon>
        <taxon>Octopus</taxon>
    </lineage>
</organism>
<gene>
    <name evidence="3" type="ORF">OCBIM_22036584mg</name>
</gene>
<feature type="domain" description="KHA" evidence="2">
    <location>
        <begin position="3"/>
        <end position="82"/>
    </location>
</feature>
<evidence type="ECO:0000313" key="3">
    <source>
        <dbReference type="EMBL" id="KOF74204.1"/>
    </source>
</evidence>
<dbReference type="KEGG" id="obi:106878011"/>
<evidence type="ECO:0000259" key="2">
    <source>
        <dbReference type="PROSITE" id="PS51490"/>
    </source>
</evidence>
<sequence>MKRIIIFLNGSSTDGKVIGLGKSLDEILLEAGRKLGVTARSLYTPQGGLIDDIKLIRDDDVLYVSDGEPFKPYLSTRTTHHANVSVAPTVAAKEKQRTKLVPADRNEWLSLNIGGKLFSTTRSTLTRQEPASMLARMFSDQSEVPWNSSVDANGAYLIDRSPTYFEPILNYLRHGQLILDKNVNPEGVLEEARFFGLDYLVGLLEEIIEREAPADDSTPINRREFVLRLMSTSARSELRCQGLNFQSANLSKLDLRSVNFKYAILRKANLSGANLSFCNFERSDLSGAILDCANLQGIKMVCANLEGSSLCSCNFEDPAGHQANMEGAQMKNVILEGSHMASVNLRVATLKNANLKNCDLRGAVLAGADLENCDLSGSDLQDANLRGANLTGATFKLMLNALHMSQTLR</sequence>
<dbReference type="OrthoDB" id="9989223at2759"/>
<dbReference type="SUPFAM" id="SSF89837">
    <property type="entry name" value="Doublecortin (DC)"/>
    <property type="match status" value="1"/>
</dbReference>
<dbReference type="PANTHER" id="PTHR14136:SF17">
    <property type="entry name" value="BTB_POZ DOMAIN-CONTAINING PROTEIN KCTD9"/>
    <property type="match status" value="1"/>
</dbReference>
<accession>A0A0L8GBJ2</accession>
<dbReference type="Pfam" id="PF02214">
    <property type="entry name" value="BTB_2"/>
    <property type="match status" value="1"/>
</dbReference>
<dbReference type="CDD" id="cd17073">
    <property type="entry name" value="KHA"/>
    <property type="match status" value="1"/>
</dbReference>
<dbReference type="EMBL" id="KQ422794">
    <property type="protein sequence ID" value="KOF74204.1"/>
    <property type="molecule type" value="Genomic_DNA"/>
</dbReference>
<proteinExistence type="predicted"/>
<dbReference type="InterPro" id="IPR036572">
    <property type="entry name" value="Doublecortin_dom_sf"/>
</dbReference>